<feature type="region of interest" description="Disordered" evidence="3">
    <location>
        <begin position="247"/>
        <end position="270"/>
    </location>
</feature>
<evidence type="ECO:0000256" key="2">
    <source>
        <dbReference type="ARBA" id="ARBA00023136"/>
    </source>
</evidence>
<feature type="compositionally biased region" description="Acidic residues" evidence="3">
    <location>
        <begin position="31"/>
        <end position="54"/>
    </location>
</feature>
<evidence type="ECO:0000256" key="1">
    <source>
        <dbReference type="ARBA" id="ARBA00004370"/>
    </source>
</evidence>
<evidence type="ECO:0000256" key="3">
    <source>
        <dbReference type="SAM" id="MobiDB-lite"/>
    </source>
</evidence>
<dbReference type="Proteomes" id="UP000530928">
    <property type="component" value="Unassembled WGS sequence"/>
</dbReference>
<dbReference type="AlphaFoldDB" id="A0A7W0CF43"/>
<feature type="region of interest" description="Disordered" evidence="3">
    <location>
        <begin position="1"/>
        <end position="74"/>
    </location>
</feature>
<keyword evidence="4" id="KW-0812">Transmembrane</keyword>
<proteinExistence type="predicted"/>
<name>A0A7W0CF43_9ACTN</name>
<comment type="caution">
    <text evidence="5">The sequence shown here is derived from an EMBL/GenBank/DDBJ whole genome shotgun (WGS) entry which is preliminary data.</text>
</comment>
<comment type="subcellular location">
    <subcellularLocation>
        <location evidence="1">Membrane</location>
    </subcellularLocation>
</comment>
<keyword evidence="2 4" id="KW-0472">Membrane</keyword>
<feature type="compositionally biased region" description="Low complexity" evidence="3">
    <location>
        <begin position="58"/>
        <end position="74"/>
    </location>
</feature>
<evidence type="ECO:0000313" key="6">
    <source>
        <dbReference type="Proteomes" id="UP000530928"/>
    </source>
</evidence>
<dbReference type="GO" id="GO:0016020">
    <property type="term" value="C:membrane"/>
    <property type="evidence" value="ECO:0007669"/>
    <property type="project" value="UniProtKB-SubCell"/>
</dbReference>
<protein>
    <recommendedName>
        <fullName evidence="7">Mce-associated membrane protein</fullName>
    </recommendedName>
</protein>
<dbReference type="PANTHER" id="PTHR37042">
    <property type="entry name" value="OUTER MEMBRANE PROTEIN RV1973"/>
    <property type="match status" value="1"/>
</dbReference>
<evidence type="ECO:0000256" key="4">
    <source>
        <dbReference type="SAM" id="Phobius"/>
    </source>
</evidence>
<accession>A0A7W0CF43</accession>
<dbReference type="EMBL" id="JACDUR010000001">
    <property type="protein sequence ID" value="MBA2889877.1"/>
    <property type="molecule type" value="Genomic_DNA"/>
</dbReference>
<gene>
    <name evidence="5" type="ORF">HNR30_001212</name>
</gene>
<dbReference type="PANTHER" id="PTHR37042:SF4">
    <property type="entry name" value="OUTER MEMBRANE PROTEIN RV1973"/>
    <property type="match status" value="1"/>
</dbReference>
<keyword evidence="4" id="KW-1133">Transmembrane helix</keyword>
<organism evidence="5 6">
    <name type="scientific">Nonomuraea soli</name>
    <dbReference type="NCBI Taxonomy" id="1032476"/>
    <lineage>
        <taxon>Bacteria</taxon>
        <taxon>Bacillati</taxon>
        <taxon>Actinomycetota</taxon>
        <taxon>Actinomycetes</taxon>
        <taxon>Streptosporangiales</taxon>
        <taxon>Streptosporangiaceae</taxon>
        <taxon>Nonomuraea</taxon>
    </lineage>
</organism>
<reference evidence="5 6" key="1">
    <citation type="submission" date="2020-07" db="EMBL/GenBank/DDBJ databases">
        <title>Genomic Encyclopedia of Type Strains, Phase IV (KMG-IV): sequencing the most valuable type-strain genomes for metagenomic binning, comparative biology and taxonomic classification.</title>
        <authorList>
            <person name="Goeker M."/>
        </authorList>
    </citation>
    <scope>NUCLEOTIDE SEQUENCE [LARGE SCALE GENOMIC DNA]</scope>
    <source>
        <strain evidence="5 6">DSM 45533</strain>
    </source>
</reference>
<keyword evidence="6" id="KW-1185">Reference proteome</keyword>
<feature type="transmembrane region" description="Helical" evidence="4">
    <location>
        <begin position="83"/>
        <end position="106"/>
    </location>
</feature>
<evidence type="ECO:0000313" key="5">
    <source>
        <dbReference type="EMBL" id="MBA2889877.1"/>
    </source>
</evidence>
<dbReference type="RefSeq" id="WP_181608618.1">
    <property type="nucleotide sequence ID" value="NZ_BAABAM010000001.1"/>
</dbReference>
<sequence length="270" mass="28878">MPSEQDVAVGQKPAVRRAWRITPKPLPLSEPADEVADEATDTDTATDETADDGASEQAAEGGAPSTAAPSSVPPANGVSWTRWITAAVAVVAVLALTGFALIQWIGAGQARDAQARLEADRTLRLEVSEAAHNFAQALLTYDYQDLPSARAKLRDLATGDFQTLYDQEFGGAMEQVIIKLKAVSQATSREVYLADVSETTARAIVVVDSQVKSEQAMRVVSDSHLKLLMIKEPDGWKVQEVTVLGAAKEQETPLGDPQKTTPSPEPSKKD</sequence>
<evidence type="ECO:0008006" key="7">
    <source>
        <dbReference type="Google" id="ProtNLM"/>
    </source>
</evidence>